<feature type="transmembrane region" description="Helical" evidence="1">
    <location>
        <begin position="144"/>
        <end position="165"/>
    </location>
</feature>
<dbReference type="PANTHER" id="PTHR46663:SF2">
    <property type="entry name" value="GGDEF DOMAIN-CONTAINING PROTEIN"/>
    <property type="match status" value="1"/>
</dbReference>
<dbReference type="RefSeq" id="WP_123710837.1">
    <property type="nucleotide sequence ID" value="NZ_RKHR01000003.1"/>
</dbReference>
<protein>
    <submittedName>
        <fullName evidence="3">Diguanylate cyclase (GGDEF)-like protein</fullName>
    </submittedName>
</protein>
<evidence type="ECO:0000256" key="1">
    <source>
        <dbReference type="SAM" id="Phobius"/>
    </source>
</evidence>
<dbReference type="SMART" id="SM00267">
    <property type="entry name" value="GGDEF"/>
    <property type="match status" value="1"/>
</dbReference>
<name>A0A3N2DYL4_9GAMM</name>
<evidence type="ECO:0000313" key="3">
    <source>
        <dbReference type="EMBL" id="ROS04874.1"/>
    </source>
</evidence>
<feature type="transmembrane region" description="Helical" evidence="1">
    <location>
        <begin position="36"/>
        <end position="58"/>
    </location>
</feature>
<dbReference type="Proteomes" id="UP000275394">
    <property type="component" value="Unassembled WGS sequence"/>
</dbReference>
<dbReference type="Pfam" id="PF00990">
    <property type="entry name" value="GGDEF"/>
    <property type="match status" value="1"/>
</dbReference>
<feature type="transmembrane region" description="Helical" evidence="1">
    <location>
        <begin position="92"/>
        <end position="112"/>
    </location>
</feature>
<dbReference type="PANTHER" id="PTHR46663">
    <property type="entry name" value="DIGUANYLATE CYCLASE DGCT-RELATED"/>
    <property type="match status" value="1"/>
</dbReference>
<feature type="transmembrane region" description="Helical" evidence="1">
    <location>
        <begin position="177"/>
        <end position="197"/>
    </location>
</feature>
<dbReference type="InterPro" id="IPR000160">
    <property type="entry name" value="GGDEF_dom"/>
</dbReference>
<keyword evidence="4" id="KW-1185">Reference proteome</keyword>
<evidence type="ECO:0000313" key="4">
    <source>
        <dbReference type="Proteomes" id="UP000275394"/>
    </source>
</evidence>
<accession>A0A3N2DYL4</accession>
<dbReference type="OrthoDB" id="9812260at2"/>
<sequence length="391" mass="43571">MNGENSPLSKFVNRLDALIPEELLADSDTHYRARTLVGMLISYSVIASMIAIILIATIPFDSYLFKLGAGLTLLVAFTFVVILYFIKRCGKLILHTNITVATFYAIVVFSVWIAGGPITSPSTILMSVPPILALCLLDRKYSIAWCLLCASTLIALLVLEVYFQYSFLSMMDSEYQNITRSLSLVAGFTAIVVMALINDSMSRHYKSERDAQHRYIEHMANHDALTGLVNRSKFDHELETLMQEYDRRCNPAAIVLFYIDLNGFKRVNDQYGHAAGDHLLQVLSQRLAGNLRDSDIIGRLGGDEFALVSPTIRHKSDITTICNKLLELLKTPVDFRGQILQVSGSIGVATAELGIAPDQLKHFADEAMYHAKREKLGWHYAERQATASSIA</sequence>
<dbReference type="AlphaFoldDB" id="A0A3N2DYL4"/>
<feature type="transmembrane region" description="Helical" evidence="1">
    <location>
        <begin position="118"/>
        <end position="137"/>
    </location>
</feature>
<dbReference type="CDD" id="cd01949">
    <property type="entry name" value="GGDEF"/>
    <property type="match status" value="1"/>
</dbReference>
<gene>
    <name evidence="3" type="ORF">EDC56_0390</name>
</gene>
<evidence type="ECO:0000259" key="2">
    <source>
        <dbReference type="PROSITE" id="PS50887"/>
    </source>
</evidence>
<dbReference type="NCBIfam" id="TIGR00254">
    <property type="entry name" value="GGDEF"/>
    <property type="match status" value="1"/>
</dbReference>
<organism evidence="3 4">
    <name type="scientific">Sinobacterium caligoides</name>
    <dbReference type="NCBI Taxonomy" id="933926"/>
    <lineage>
        <taxon>Bacteria</taxon>
        <taxon>Pseudomonadati</taxon>
        <taxon>Pseudomonadota</taxon>
        <taxon>Gammaproteobacteria</taxon>
        <taxon>Cellvibrionales</taxon>
        <taxon>Spongiibacteraceae</taxon>
        <taxon>Sinobacterium</taxon>
    </lineage>
</organism>
<dbReference type="Gene3D" id="3.30.70.270">
    <property type="match status" value="1"/>
</dbReference>
<keyword evidence="1" id="KW-1133">Transmembrane helix</keyword>
<feature type="transmembrane region" description="Helical" evidence="1">
    <location>
        <begin position="64"/>
        <end position="85"/>
    </location>
</feature>
<dbReference type="EMBL" id="RKHR01000003">
    <property type="protein sequence ID" value="ROS04874.1"/>
    <property type="molecule type" value="Genomic_DNA"/>
</dbReference>
<proteinExistence type="predicted"/>
<dbReference type="SUPFAM" id="SSF55073">
    <property type="entry name" value="Nucleotide cyclase"/>
    <property type="match status" value="1"/>
</dbReference>
<keyword evidence="1" id="KW-0472">Membrane</keyword>
<dbReference type="InterPro" id="IPR029787">
    <property type="entry name" value="Nucleotide_cyclase"/>
</dbReference>
<comment type="caution">
    <text evidence="3">The sequence shown here is derived from an EMBL/GenBank/DDBJ whole genome shotgun (WGS) entry which is preliminary data.</text>
</comment>
<reference evidence="3 4" key="1">
    <citation type="submission" date="2018-11" db="EMBL/GenBank/DDBJ databases">
        <title>Genomic Encyclopedia of Type Strains, Phase IV (KMG-IV): sequencing the most valuable type-strain genomes for metagenomic binning, comparative biology and taxonomic classification.</title>
        <authorList>
            <person name="Goeker M."/>
        </authorList>
    </citation>
    <scope>NUCLEOTIDE SEQUENCE [LARGE SCALE GENOMIC DNA]</scope>
    <source>
        <strain evidence="3 4">DSM 100316</strain>
    </source>
</reference>
<keyword evidence="1" id="KW-0812">Transmembrane</keyword>
<feature type="domain" description="GGDEF" evidence="2">
    <location>
        <begin position="252"/>
        <end position="386"/>
    </location>
</feature>
<dbReference type="InterPro" id="IPR052163">
    <property type="entry name" value="DGC-Regulatory_Protein"/>
</dbReference>
<dbReference type="PROSITE" id="PS50887">
    <property type="entry name" value="GGDEF"/>
    <property type="match status" value="1"/>
</dbReference>
<dbReference type="InterPro" id="IPR043128">
    <property type="entry name" value="Rev_trsase/Diguanyl_cyclase"/>
</dbReference>